<feature type="non-terminal residue" evidence="4">
    <location>
        <position position="235"/>
    </location>
</feature>
<dbReference type="PANTHER" id="PTHR32176">
    <property type="entry name" value="XYLOSE ISOMERASE"/>
    <property type="match status" value="1"/>
</dbReference>
<dbReference type="InterPro" id="IPR002641">
    <property type="entry name" value="PNPLA_dom"/>
</dbReference>
<keyword evidence="2" id="KW-0443">Lipid metabolism</keyword>
<proteinExistence type="inferred from homology"/>
<feature type="domain" description="PNPLA" evidence="3">
    <location>
        <begin position="8"/>
        <end position="207"/>
    </location>
</feature>
<evidence type="ECO:0000256" key="1">
    <source>
        <dbReference type="ARBA" id="ARBA00010240"/>
    </source>
</evidence>
<sequence length="235" mass="26016">MAIKKVILSIDGGGIRGIIPGQILLHTEKLLQEVSGDSDRRIADHFDLIAGTSTGGILSCAYLIPDEDGRPKYKAPDVVNIYFERGQEIFTNTLMHRIKSLGGVLDEKYPADGLEKALSDYFGDTKLNELLKPTLITAYDIRRRRAKFFTQHDAHQPASNFYVRDITRATASAPGYFQVANIRSMDKKYYPLIDGGVFANNPAMCAYAEVRKTSKRENNTVGAAEMAMLSLGTGY</sequence>
<organism evidence="4">
    <name type="scientific">hydrothermal vent metagenome</name>
    <dbReference type="NCBI Taxonomy" id="652676"/>
    <lineage>
        <taxon>unclassified sequences</taxon>
        <taxon>metagenomes</taxon>
        <taxon>ecological metagenomes</taxon>
    </lineage>
</organism>
<reference evidence="4" key="1">
    <citation type="submission" date="2018-06" db="EMBL/GenBank/DDBJ databases">
        <authorList>
            <person name="Zhirakovskaya E."/>
        </authorList>
    </citation>
    <scope>NUCLEOTIDE SEQUENCE</scope>
</reference>
<evidence type="ECO:0000259" key="3">
    <source>
        <dbReference type="PROSITE" id="PS51635"/>
    </source>
</evidence>
<dbReference type="SUPFAM" id="SSF52151">
    <property type="entry name" value="FabD/lysophospholipase-like"/>
    <property type="match status" value="1"/>
</dbReference>
<dbReference type="InterPro" id="IPR016035">
    <property type="entry name" value="Acyl_Trfase/lysoPLipase"/>
</dbReference>
<gene>
    <name evidence="4" type="ORF">MNBD_BACTEROID06-366</name>
</gene>
<dbReference type="Pfam" id="PF01734">
    <property type="entry name" value="Patatin"/>
    <property type="match status" value="1"/>
</dbReference>
<dbReference type="GO" id="GO:0004620">
    <property type="term" value="F:phospholipase activity"/>
    <property type="evidence" value="ECO:0007669"/>
    <property type="project" value="TreeGrafter"/>
</dbReference>
<accession>A0A3B0V6Q4</accession>
<dbReference type="EMBL" id="UOES01000275">
    <property type="protein sequence ID" value="VAW27636.1"/>
    <property type="molecule type" value="Genomic_DNA"/>
</dbReference>
<dbReference type="Gene3D" id="3.40.1090.10">
    <property type="entry name" value="Cytosolic phospholipase A2 catalytic domain"/>
    <property type="match status" value="1"/>
</dbReference>
<dbReference type="PROSITE" id="PS51635">
    <property type="entry name" value="PNPLA"/>
    <property type="match status" value="1"/>
</dbReference>
<protein>
    <submittedName>
        <fullName evidence="4">Patatin</fullName>
    </submittedName>
</protein>
<dbReference type="AlphaFoldDB" id="A0A3B0V6Q4"/>
<comment type="similarity">
    <text evidence="1">Belongs to the patatin family.</text>
</comment>
<name>A0A3B0V6Q4_9ZZZZ</name>
<evidence type="ECO:0000256" key="2">
    <source>
        <dbReference type="ARBA" id="ARBA00023098"/>
    </source>
</evidence>
<dbReference type="PANTHER" id="PTHR32176:SF92">
    <property type="entry name" value="XYLOSE ISOMERASE"/>
    <property type="match status" value="1"/>
</dbReference>
<dbReference type="GO" id="GO:0047372">
    <property type="term" value="F:monoacylglycerol lipase activity"/>
    <property type="evidence" value="ECO:0007669"/>
    <property type="project" value="TreeGrafter"/>
</dbReference>
<evidence type="ECO:0000313" key="4">
    <source>
        <dbReference type="EMBL" id="VAW27636.1"/>
    </source>
</evidence>
<dbReference type="GO" id="GO:0006629">
    <property type="term" value="P:lipid metabolic process"/>
    <property type="evidence" value="ECO:0007669"/>
    <property type="project" value="UniProtKB-KW"/>
</dbReference>